<evidence type="ECO:0000313" key="2">
    <source>
        <dbReference type="Proteomes" id="UP000182057"/>
    </source>
</evidence>
<dbReference type="Proteomes" id="UP000182057">
    <property type="component" value="Unassembled WGS sequence"/>
</dbReference>
<sequence>MFWPVHWIRTAKYGVRYRLRTEYEDIQKREYIVGVKDEF</sequence>
<dbReference type="AlphaFoldDB" id="A0A1D3UW92"/>
<protein>
    <submittedName>
        <fullName evidence="1">Uncharacterized protein</fullName>
    </submittedName>
</protein>
<proteinExistence type="predicted"/>
<organism evidence="1 2">
    <name type="scientific">Tannerella forsythia</name>
    <name type="common">Bacteroides forsythus</name>
    <dbReference type="NCBI Taxonomy" id="28112"/>
    <lineage>
        <taxon>Bacteria</taxon>
        <taxon>Pseudomonadati</taxon>
        <taxon>Bacteroidota</taxon>
        <taxon>Bacteroidia</taxon>
        <taxon>Bacteroidales</taxon>
        <taxon>Tannerellaceae</taxon>
        <taxon>Tannerella</taxon>
    </lineage>
</organism>
<reference evidence="1 2" key="1">
    <citation type="submission" date="2016-09" db="EMBL/GenBank/DDBJ databases">
        <authorList>
            <person name="Capua I."/>
            <person name="De Benedictis P."/>
            <person name="Joannis T."/>
            <person name="Lombin L.H."/>
            <person name="Cattoli G."/>
        </authorList>
    </citation>
    <scope>NUCLEOTIDE SEQUENCE [LARGE SCALE GENOMIC DNA]</scope>
    <source>
        <strain evidence="1 2">UB20</strain>
    </source>
</reference>
<evidence type="ECO:0000313" key="1">
    <source>
        <dbReference type="EMBL" id="SCQ24500.1"/>
    </source>
</evidence>
<name>A0A1D3UW92_TANFO</name>
<dbReference type="EMBL" id="FMMM01000079">
    <property type="protein sequence ID" value="SCQ24500.1"/>
    <property type="molecule type" value="Genomic_DNA"/>
</dbReference>
<accession>A0A1D3UW92</accession>
<gene>
    <name evidence="1" type="ORF">TFUB20_02518</name>
</gene>